<name>A0A5C3NR58_9APHY</name>
<organism evidence="6 7">
    <name type="scientific">Polyporus arcularius HHB13444</name>
    <dbReference type="NCBI Taxonomy" id="1314778"/>
    <lineage>
        <taxon>Eukaryota</taxon>
        <taxon>Fungi</taxon>
        <taxon>Dikarya</taxon>
        <taxon>Basidiomycota</taxon>
        <taxon>Agaricomycotina</taxon>
        <taxon>Agaricomycetes</taxon>
        <taxon>Polyporales</taxon>
        <taxon>Polyporaceae</taxon>
        <taxon>Polyporus</taxon>
    </lineage>
</organism>
<feature type="region of interest" description="Disordered" evidence="5">
    <location>
        <begin position="267"/>
        <end position="296"/>
    </location>
</feature>
<dbReference type="EC" id="2.7.-.-" evidence="4"/>
<sequence>MSAVEHAIPLESQVGGHAGVMTSEDGSLLIKPALAAEVAFYQSVTGDPSFAPLRPYVPKFYGTLRLEGKLDESQPQAEGEPLKVVQAPGEKESLVLENLSHSFLKPNILDVKLGTVLYDDSASEEKRARMEKTARETTSLETGVRLTGFQVYDLATGSAVNTPKSYGKSIKVSDLPDGITRFFPLATDTPPEPAVPSVEGETADATPSQGTGLPADILLPVLESLREDIAEIRAALADVHMRMVGGSLLIIYEADWARAREGLKWLEEEEEDDEDEEDEEDENENEESSDSEKKRVGPPYLVKLIDFAHTKIVPGIGPDEGVLKGVDTVLGLLDGRIEQVKAASPTSTS</sequence>
<proteinExistence type="inferred from homology"/>
<dbReference type="AlphaFoldDB" id="A0A5C3NR58"/>
<keyword evidence="3 4" id="KW-0418">Kinase</keyword>
<reference evidence="6 7" key="1">
    <citation type="journal article" date="2019" name="Nat. Ecol. Evol.">
        <title>Megaphylogeny resolves global patterns of mushroom evolution.</title>
        <authorList>
            <person name="Varga T."/>
            <person name="Krizsan K."/>
            <person name="Foldi C."/>
            <person name="Dima B."/>
            <person name="Sanchez-Garcia M."/>
            <person name="Sanchez-Ramirez S."/>
            <person name="Szollosi G.J."/>
            <person name="Szarkandi J.G."/>
            <person name="Papp V."/>
            <person name="Albert L."/>
            <person name="Andreopoulos W."/>
            <person name="Angelini C."/>
            <person name="Antonin V."/>
            <person name="Barry K.W."/>
            <person name="Bougher N.L."/>
            <person name="Buchanan P."/>
            <person name="Buyck B."/>
            <person name="Bense V."/>
            <person name="Catcheside P."/>
            <person name="Chovatia M."/>
            <person name="Cooper J."/>
            <person name="Damon W."/>
            <person name="Desjardin D."/>
            <person name="Finy P."/>
            <person name="Geml J."/>
            <person name="Haridas S."/>
            <person name="Hughes K."/>
            <person name="Justo A."/>
            <person name="Karasinski D."/>
            <person name="Kautmanova I."/>
            <person name="Kiss B."/>
            <person name="Kocsube S."/>
            <person name="Kotiranta H."/>
            <person name="LaButti K.M."/>
            <person name="Lechner B.E."/>
            <person name="Liimatainen K."/>
            <person name="Lipzen A."/>
            <person name="Lukacs Z."/>
            <person name="Mihaltcheva S."/>
            <person name="Morgado L.N."/>
            <person name="Niskanen T."/>
            <person name="Noordeloos M.E."/>
            <person name="Ohm R.A."/>
            <person name="Ortiz-Santana B."/>
            <person name="Ovrebo C."/>
            <person name="Racz N."/>
            <person name="Riley R."/>
            <person name="Savchenko A."/>
            <person name="Shiryaev A."/>
            <person name="Soop K."/>
            <person name="Spirin V."/>
            <person name="Szebenyi C."/>
            <person name="Tomsovsky M."/>
            <person name="Tulloss R.E."/>
            <person name="Uehling J."/>
            <person name="Grigoriev I.V."/>
            <person name="Vagvolgyi C."/>
            <person name="Papp T."/>
            <person name="Martin F.M."/>
            <person name="Miettinen O."/>
            <person name="Hibbett D.S."/>
            <person name="Nagy L.G."/>
        </authorList>
    </citation>
    <scope>NUCLEOTIDE SEQUENCE [LARGE SCALE GENOMIC DNA]</scope>
    <source>
        <strain evidence="6 7">HHB13444</strain>
    </source>
</reference>
<dbReference type="InterPro" id="IPR038286">
    <property type="entry name" value="IPK_sf"/>
</dbReference>
<dbReference type="Gene3D" id="3.30.470.160">
    <property type="entry name" value="Inositol polyphosphate kinase"/>
    <property type="match status" value="1"/>
</dbReference>
<protein>
    <recommendedName>
        <fullName evidence="4">Kinase</fullName>
        <ecNumber evidence="4">2.7.-.-</ecNumber>
    </recommendedName>
</protein>
<dbReference type="Proteomes" id="UP000308197">
    <property type="component" value="Unassembled WGS sequence"/>
</dbReference>
<dbReference type="GO" id="GO:0005634">
    <property type="term" value="C:nucleus"/>
    <property type="evidence" value="ECO:0007669"/>
    <property type="project" value="TreeGrafter"/>
</dbReference>
<evidence type="ECO:0000313" key="6">
    <source>
        <dbReference type="EMBL" id="TFK79864.1"/>
    </source>
</evidence>
<keyword evidence="7" id="KW-1185">Reference proteome</keyword>
<evidence type="ECO:0000256" key="4">
    <source>
        <dbReference type="RuleBase" id="RU363090"/>
    </source>
</evidence>
<dbReference type="PANTHER" id="PTHR12400">
    <property type="entry name" value="INOSITOL POLYPHOSPHATE KINASE"/>
    <property type="match status" value="1"/>
</dbReference>
<keyword evidence="2 4" id="KW-0808">Transferase</keyword>
<comment type="similarity">
    <text evidence="1 4">Belongs to the inositol phosphokinase (IPK) family.</text>
</comment>
<evidence type="ECO:0000256" key="2">
    <source>
        <dbReference type="ARBA" id="ARBA00022679"/>
    </source>
</evidence>
<evidence type="ECO:0000256" key="3">
    <source>
        <dbReference type="ARBA" id="ARBA00022777"/>
    </source>
</evidence>
<dbReference type="GO" id="GO:0046854">
    <property type="term" value="P:phosphatidylinositol phosphate biosynthetic process"/>
    <property type="evidence" value="ECO:0007669"/>
    <property type="project" value="TreeGrafter"/>
</dbReference>
<dbReference type="GO" id="GO:0032958">
    <property type="term" value="P:inositol phosphate biosynthetic process"/>
    <property type="evidence" value="ECO:0007669"/>
    <property type="project" value="InterPro"/>
</dbReference>
<dbReference type="InterPro" id="IPR005522">
    <property type="entry name" value="IPK"/>
</dbReference>
<feature type="region of interest" description="Disordered" evidence="5">
    <location>
        <begin position="186"/>
        <end position="211"/>
    </location>
</feature>
<dbReference type="InParanoid" id="A0A5C3NR58"/>
<dbReference type="STRING" id="1314778.A0A5C3NR58"/>
<evidence type="ECO:0000256" key="5">
    <source>
        <dbReference type="SAM" id="MobiDB-lite"/>
    </source>
</evidence>
<accession>A0A5C3NR58</accession>
<gene>
    <name evidence="6" type="ORF">K466DRAFT_592160</name>
</gene>
<dbReference type="GO" id="GO:0008440">
    <property type="term" value="F:inositol-1,4,5-trisphosphate 3-kinase activity"/>
    <property type="evidence" value="ECO:0007669"/>
    <property type="project" value="TreeGrafter"/>
</dbReference>
<dbReference type="Pfam" id="PF03770">
    <property type="entry name" value="IPK"/>
    <property type="match status" value="2"/>
</dbReference>
<evidence type="ECO:0000256" key="1">
    <source>
        <dbReference type="ARBA" id="ARBA00007374"/>
    </source>
</evidence>
<dbReference type="SUPFAM" id="SSF56104">
    <property type="entry name" value="SAICAR synthase-like"/>
    <property type="match status" value="1"/>
</dbReference>
<dbReference type="PANTHER" id="PTHR12400:SF108">
    <property type="entry name" value="KINASE"/>
    <property type="match status" value="1"/>
</dbReference>
<dbReference type="EMBL" id="ML211910">
    <property type="protein sequence ID" value="TFK79864.1"/>
    <property type="molecule type" value="Genomic_DNA"/>
</dbReference>
<dbReference type="GO" id="GO:0000824">
    <property type="term" value="F:inositol-1,4,5,6-tetrakisphosphate 3-kinase activity"/>
    <property type="evidence" value="ECO:0007669"/>
    <property type="project" value="TreeGrafter"/>
</dbReference>
<feature type="compositionally biased region" description="Acidic residues" evidence="5">
    <location>
        <begin position="267"/>
        <end position="289"/>
    </location>
</feature>
<evidence type="ECO:0000313" key="7">
    <source>
        <dbReference type="Proteomes" id="UP000308197"/>
    </source>
</evidence>
<dbReference type="GO" id="GO:0005737">
    <property type="term" value="C:cytoplasm"/>
    <property type="evidence" value="ECO:0007669"/>
    <property type="project" value="TreeGrafter"/>
</dbReference>